<organism evidence="1 2">
    <name type="scientific">Aspergillus brunneoviolaceus CBS 621.78</name>
    <dbReference type="NCBI Taxonomy" id="1450534"/>
    <lineage>
        <taxon>Eukaryota</taxon>
        <taxon>Fungi</taxon>
        <taxon>Dikarya</taxon>
        <taxon>Ascomycota</taxon>
        <taxon>Pezizomycotina</taxon>
        <taxon>Eurotiomycetes</taxon>
        <taxon>Eurotiomycetidae</taxon>
        <taxon>Eurotiales</taxon>
        <taxon>Aspergillaceae</taxon>
        <taxon>Aspergillus</taxon>
        <taxon>Aspergillus subgen. Circumdati</taxon>
    </lineage>
</organism>
<evidence type="ECO:0000313" key="1">
    <source>
        <dbReference type="EMBL" id="RAH43431.1"/>
    </source>
</evidence>
<dbReference type="EMBL" id="KZ825362">
    <property type="protein sequence ID" value="RAH43431.1"/>
    <property type="molecule type" value="Genomic_DNA"/>
</dbReference>
<name>A0ACD1G2H5_9EURO</name>
<sequence>MQNADQEHSAQSSSYLTNAPQVKRSYAHKACEACRAAKLKCSAQYPCQRCEQRSRPCVYRESLRRRPGAMPLPILKAISEVPCSSLNPSSSSSSSSSPSSPSILGTENGTDYAVYYWIHTLFQGFDVPSHQIRTLVFESSVSPWDLLPIMTVSIPDLQYLSPNLATRCLNIFTSSFWHLNPYYPINSLQAALCDVFGVVGSPGLSSPMDWANVLAVLAIGASCTEYYPLAEYLLNESYRYAEMQMGGNTLSMSPLSPDKQLQYTNKLTRRQHAQYYLNINQHGIAYTILTQARRGYLAGKERADTEISTDSGEGRTSTAVTLNAFAQFLSLCVGCVPDDLDQNEIFPDTTANGQLPPVLSAIHQLARITAQIKQAQKRLRLYPDALAQASFELHQSLQIALLEASNRCRLLYAAHHQQRIVLEVLIFVLFYYEIQILFRPFLMMKLLHLHRVRLRYPDETISSSIFEVAGAHTVRAARSLIRIIGQAIDLNSVVKDLPGNGFFLESACVSLILMCLCHGPRDAYLTDIWMGIHNLRRMSCQALVGERIQGLVGLLAVTGLAGAQFDQA</sequence>
<accession>A0ACD1G2H5</accession>
<gene>
    <name evidence="1" type="ORF">BO95DRAFT_483926</name>
</gene>
<dbReference type="Proteomes" id="UP000249057">
    <property type="component" value="Unassembled WGS sequence"/>
</dbReference>
<proteinExistence type="predicted"/>
<keyword evidence="2" id="KW-1185">Reference proteome</keyword>
<evidence type="ECO:0000313" key="2">
    <source>
        <dbReference type="Proteomes" id="UP000249057"/>
    </source>
</evidence>
<protein>
    <submittedName>
        <fullName evidence="1">Uncharacterized protein</fullName>
    </submittedName>
</protein>
<reference evidence="1" key="1">
    <citation type="submission" date="2018-02" db="EMBL/GenBank/DDBJ databases">
        <title>The genomes of Aspergillus section Nigri reveals drivers in fungal speciation.</title>
        <authorList>
            <consortium name="DOE Joint Genome Institute"/>
            <person name="Vesth T.C."/>
            <person name="Nybo J."/>
            <person name="Theobald S."/>
            <person name="Brandl J."/>
            <person name="Frisvad J.C."/>
            <person name="Nielsen K.F."/>
            <person name="Lyhne E.K."/>
            <person name="Kogle M.E."/>
            <person name="Kuo A."/>
            <person name="Riley R."/>
            <person name="Clum A."/>
            <person name="Nolan M."/>
            <person name="Lipzen A."/>
            <person name="Salamov A."/>
            <person name="Henrissat B."/>
            <person name="Wiebenga A."/>
            <person name="De vries R.P."/>
            <person name="Grigoriev I.V."/>
            <person name="Mortensen U.H."/>
            <person name="Andersen M.R."/>
            <person name="Baker S.E."/>
        </authorList>
    </citation>
    <scope>NUCLEOTIDE SEQUENCE</scope>
    <source>
        <strain evidence="1">CBS 621.78</strain>
    </source>
</reference>